<organism evidence="1 2">
    <name type="scientific">Castor canadensis</name>
    <name type="common">American beaver</name>
    <dbReference type="NCBI Taxonomy" id="51338"/>
    <lineage>
        <taxon>Eukaryota</taxon>
        <taxon>Metazoa</taxon>
        <taxon>Chordata</taxon>
        <taxon>Craniata</taxon>
        <taxon>Vertebrata</taxon>
        <taxon>Euteleostomi</taxon>
        <taxon>Mammalia</taxon>
        <taxon>Eutheria</taxon>
        <taxon>Euarchontoglires</taxon>
        <taxon>Glires</taxon>
        <taxon>Rodentia</taxon>
        <taxon>Castorimorpha</taxon>
        <taxon>Castoridae</taxon>
        <taxon>Castor</taxon>
    </lineage>
</organism>
<accession>A0AC58LDB6</accession>
<reference evidence="2" key="1">
    <citation type="submission" date="2025-08" db="UniProtKB">
        <authorList>
            <consortium name="RefSeq"/>
        </authorList>
    </citation>
    <scope>IDENTIFICATION</scope>
</reference>
<dbReference type="RefSeq" id="XP_073915141.1">
    <property type="nucleotide sequence ID" value="XM_074059040.1"/>
</dbReference>
<keyword evidence="1" id="KW-1185">Reference proteome</keyword>
<sequence>MSPQLHGLESGNHKGKLKASEEDNLSESSSESFLWSDDEYGQDVDVTTNPDEELDGDDRYDFEVVRCICEVQEENDFMIQILSQQQKTNTLR</sequence>
<protein>
    <submittedName>
        <fullName evidence="2">PHD finger protein 20-like isoform X1</fullName>
    </submittedName>
</protein>
<evidence type="ECO:0000313" key="2">
    <source>
        <dbReference type="RefSeq" id="XP_073915141.1"/>
    </source>
</evidence>
<dbReference type="Proteomes" id="UP001732720">
    <property type="component" value="Chromosome 17"/>
</dbReference>
<gene>
    <name evidence="2" type="primary">LOC141418462</name>
</gene>
<evidence type="ECO:0000313" key="1">
    <source>
        <dbReference type="Proteomes" id="UP001732720"/>
    </source>
</evidence>
<name>A0AC58LDB6_CASCN</name>
<proteinExistence type="predicted"/>